<dbReference type="GO" id="GO:0035253">
    <property type="term" value="C:ciliary rootlet"/>
    <property type="evidence" value="ECO:0007669"/>
    <property type="project" value="TreeGrafter"/>
</dbReference>
<dbReference type="Proteomes" id="UP000515908">
    <property type="component" value="Chromosome 23"/>
</dbReference>
<feature type="region of interest" description="Disordered" evidence="2">
    <location>
        <begin position="217"/>
        <end position="236"/>
    </location>
</feature>
<evidence type="ECO:0000256" key="2">
    <source>
        <dbReference type="SAM" id="MobiDB-lite"/>
    </source>
</evidence>
<dbReference type="OrthoDB" id="10255247at2759"/>
<feature type="coiled-coil region" evidence="1">
    <location>
        <begin position="311"/>
        <end position="352"/>
    </location>
</feature>
<dbReference type="PANTHER" id="PTHR46518:SF2">
    <property type="match status" value="1"/>
</dbReference>
<organism evidence="3 4">
    <name type="scientific">Angomonas deanei</name>
    <dbReference type="NCBI Taxonomy" id="59799"/>
    <lineage>
        <taxon>Eukaryota</taxon>
        <taxon>Discoba</taxon>
        <taxon>Euglenozoa</taxon>
        <taxon>Kinetoplastea</taxon>
        <taxon>Metakinetoplastina</taxon>
        <taxon>Trypanosomatida</taxon>
        <taxon>Trypanosomatidae</taxon>
        <taxon>Strigomonadinae</taxon>
        <taxon>Angomonas</taxon>
    </lineage>
</organism>
<feature type="region of interest" description="Disordered" evidence="2">
    <location>
        <begin position="556"/>
        <end position="631"/>
    </location>
</feature>
<keyword evidence="4" id="KW-1185">Reference proteome</keyword>
<dbReference type="GO" id="GO:0036158">
    <property type="term" value="P:outer dynein arm assembly"/>
    <property type="evidence" value="ECO:0007669"/>
    <property type="project" value="InterPro"/>
</dbReference>
<feature type="region of interest" description="Disordered" evidence="2">
    <location>
        <begin position="363"/>
        <end position="398"/>
    </location>
</feature>
<proteinExistence type="predicted"/>
<feature type="region of interest" description="Disordered" evidence="2">
    <location>
        <begin position="436"/>
        <end position="468"/>
    </location>
</feature>
<gene>
    <name evidence="3" type="ORF">ADEAN_000944800</name>
</gene>
<dbReference type="PANTHER" id="PTHR46518">
    <property type="entry name" value="COILED-COIL DOMAIN-CONTAINING PROTEIN 151"/>
    <property type="match status" value="1"/>
</dbReference>
<name>A0A7G2CRA4_9TRYP</name>
<sequence length="631" mass="71807">MSTFDTSSENLAKERQSVLDVGQRNQVESVQAELRRNNELLTTLRRENKELQQALTQTQRGQSNVTMEDHYEKEEELLHNKVAVLKRSINAVKAKNTELTKEIERTQEETRVVQQEGGEGLDEGSPIAQKIRALENRLDKCLVKHNEVCAIRQTYETLLERLQLEQGGFDTQLSSTEKALQQAEKELGDLTAVGNTAAKERDAAKMEVANLKNKLLQDRKTQRKTTDEKRSFVQEKRDALERKNQLLLQKMAQQEDRHSRAMAAAAGQQQKKRQNRSGASSVALRPEETERVETLKEQYLRLRDLTVAGNVAEVIKKVQERRENHQNLEQSMEQLKAAIEAQKKNKNTLQKNWGTANYKAGGAMVSARTTRQARDDRRRVGEEHEDDDNHNNNTTVNPILDTTRDYRLLPERPREEGQVVEEFRQHLIDRDARLKEMQGTHDKSSPSSWPTARSAYSTWPTSSPSATTSWTNKTITVIIIINERKLLSIGVSPTLAAATTTSDLLRSCEAKLSILQEELSEEELAEAANIATSSRIAMPETNVRVPALAKKLYTNTIHEEEDDDSEDDTGATGGKKKGNNNNNTKYGNLEDFPDNEIHSRYELKMMSQATVEREEKKAKKLLQQRRKEETM</sequence>
<dbReference type="GO" id="GO:0097542">
    <property type="term" value="C:ciliary tip"/>
    <property type="evidence" value="ECO:0007669"/>
    <property type="project" value="TreeGrafter"/>
</dbReference>
<feature type="compositionally biased region" description="Polar residues" evidence="2">
    <location>
        <begin position="1"/>
        <end position="10"/>
    </location>
</feature>
<feature type="region of interest" description="Disordered" evidence="2">
    <location>
        <begin position="1"/>
        <end position="20"/>
    </location>
</feature>
<feature type="compositionally biased region" description="Basic and acidic residues" evidence="2">
    <location>
        <begin position="372"/>
        <end position="390"/>
    </location>
</feature>
<protein>
    <submittedName>
        <fullName evidence="3">Uncharacterized protein</fullName>
    </submittedName>
</protein>
<dbReference type="GO" id="GO:0003341">
    <property type="term" value="P:cilium movement"/>
    <property type="evidence" value="ECO:0007669"/>
    <property type="project" value="InterPro"/>
</dbReference>
<dbReference type="VEuPathDB" id="TriTrypDB:ADEAN_000944800"/>
<feature type="region of interest" description="Disordered" evidence="2">
    <location>
        <begin position="252"/>
        <end position="290"/>
    </location>
</feature>
<reference evidence="3 4" key="1">
    <citation type="submission" date="2020-08" db="EMBL/GenBank/DDBJ databases">
        <authorList>
            <person name="Newling K."/>
            <person name="Davey J."/>
            <person name="Forrester S."/>
        </authorList>
    </citation>
    <scope>NUCLEOTIDE SEQUENCE [LARGE SCALE GENOMIC DNA]</scope>
    <source>
        <strain evidence="4">Crithidia deanei Carvalho (ATCC PRA-265)</strain>
    </source>
</reference>
<dbReference type="AlphaFoldDB" id="A0A7G2CRA4"/>
<keyword evidence="1" id="KW-0175">Coiled coil</keyword>
<feature type="compositionally biased region" description="Acidic residues" evidence="2">
    <location>
        <begin position="559"/>
        <end position="569"/>
    </location>
</feature>
<evidence type="ECO:0000313" key="4">
    <source>
        <dbReference type="Proteomes" id="UP000515908"/>
    </source>
</evidence>
<evidence type="ECO:0000256" key="1">
    <source>
        <dbReference type="SAM" id="Coils"/>
    </source>
</evidence>
<dbReference type="EMBL" id="LR877167">
    <property type="protein sequence ID" value="CAD2221909.1"/>
    <property type="molecule type" value="Genomic_DNA"/>
</dbReference>
<feature type="compositionally biased region" description="Low complexity" evidence="2">
    <location>
        <begin position="454"/>
        <end position="468"/>
    </location>
</feature>
<dbReference type="GO" id="GO:0036064">
    <property type="term" value="C:ciliary basal body"/>
    <property type="evidence" value="ECO:0007669"/>
    <property type="project" value="TreeGrafter"/>
</dbReference>
<evidence type="ECO:0000313" key="3">
    <source>
        <dbReference type="EMBL" id="CAD2221909.1"/>
    </source>
</evidence>
<accession>A0A7G2CRA4</accession>
<dbReference type="InterPro" id="IPR033192">
    <property type="entry name" value="ODAD3"/>
</dbReference>
<feature type="coiled-coil region" evidence="1">
    <location>
        <begin position="27"/>
        <end position="116"/>
    </location>
</feature>